<protein>
    <submittedName>
        <fullName evidence="3">Uncharacterized protein</fullName>
    </submittedName>
</protein>
<accession>A0A7M5WJT4</accession>
<dbReference type="PANTHER" id="PTHR33995:SF7">
    <property type="entry name" value="BURSICON SUBUNIT ALPHA-RELATED"/>
    <property type="match status" value="1"/>
</dbReference>
<organism evidence="3 4">
    <name type="scientific">Clytia hemisphaerica</name>
    <dbReference type="NCBI Taxonomy" id="252671"/>
    <lineage>
        <taxon>Eukaryota</taxon>
        <taxon>Metazoa</taxon>
        <taxon>Cnidaria</taxon>
        <taxon>Hydrozoa</taxon>
        <taxon>Hydroidolina</taxon>
        <taxon>Leptothecata</taxon>
        <taxon>Obeliida</taxon>
        <taxon>Clytiidae</taxon>
        <taxon>Clytia</taxon>
    </lineage>
</organism>
<name>A0A7M5WJT4_9CNID</name>
<reference evidence="3" key="1">
    <citation type="submission" date="2021-01" db="UniProtKB">
        <authorList>
            <consortium name="EnsemblMetazoa"/>
        </authorList>
    </citation>
    <scope>IDENTIFICATION</scope>
</reference>
<feature type="compositionally biased region" description="Low complexity" evidence="1">
    <location>
        <begin position="46"/>
        <end position="56"/>
    </location>
</feature>
<feature type="region of interest" description="Disordered" evidence="1">
    <location>
        <begin position="28"/>
        <end position="64"/>
    </location>
</feature>
<dbReference type="InterPro" id="IPR029034">
    <property type="entry name" value="Cystine-knot_cytokine"/>
</dbReference>
<keyword evidence="2" id="KW-0732">Signal</keyword>
<feature type="signal peptide" evidence="2">
    <location>
        <begin position="1"/>
        <end position="23"/>
    </location>
</feature>
<dbReference type="RefSeq" id="XP_066920751.1">
    <property type="nucleotide sequence ID" value="XM_067064650.1"/>
</dbReference>
<sequence>MKLSFSILLNLSLMFILYQSGDCTPKKGEHKDIFPRRKRHKKQHQKPTTTPTTTTTEEPESEASKQIQRMYEFGQQITDNAYSFTIEEAFENTPNRSMSFIAPEFPSCNKTIPKRLEQKINEVQKLIDRSGCDNGLNAMLKSPKKSSKSKHRQFRHHNVLHRRPSRRLHHLLFRHRREASMCLEIVPNVDGSESCIVECTEKGAVVNGVLQTCTECLVYTTLPSDVYPNVIKEYTCDITPGASFGGNLCFRGSGGCVASFTQLTLLRDVNGVGLNNKDQFSSYTQLQRTGCQCQMFERSPYSGSVR</sequence>
<proteinExistence type="predicted"/>
<dbReference type="EnsemblMetazoa" id="CLYHEMT005620.1">
    <property type="protein sequence ID" value="CLYHEMP005620.1"/>
    <property type="gene ID" value="CLYHEMG005620"/>
</dbReference>
<keyword evidence="4" id="KW-1185">Reference proteome</keyword>
<evidence type="ECO:0000256" key="2">
    <source>
        <dbReference type="SAM" id="SignalP"/>
    </source>
</evidence>
<dbReference type="PANTHER" id="PTHR33995">
    <property type="entry name" value="PROTEIN CBG18546"/>
    <property type="match status" value="1"/>
</dbReference>
<dbReference type="Proteomes" id="UP000594262">
    <property type="component" value="Unplaced"/>
</dbReference>
<evidence type="ECO:0000256" key="1">
    <source>
        <dbReference type="SAM" id="MobiDB-lite"/>
    </source>
</evidence>
<evidence type="ECO:0000313" key="4">
    <source>
        <dbReference type="Proteomes" id="UP000594262"/>
    </source>
</evidence>
<feature type="chain" id="PRO_5029879363" evidence="2">
    <location>
        <begin position="24"/>
        <end position="306"/>
    </location>
</feature>
<evidence type="ECO:0000313" key="3">
    <source>
        <dbReference type="EnsemblMetazoa" id="CLYHEMP005620.1"/>
    </source>
</evidence>
<feature type="compositionally biased region" description="Basic residues" evidence="1">
    <location>
        <begin position="36"/>
        <end position="45"/>
    </location>
</feature>
<dbReference type="OrthoDB" id="5977230at2759"/>
<dbReference type="SUPFAM" id="SSF57501">
    <property type="entry name" value="Cystine-knot cytokines"/>
    <property type="match status" value="1"/>
</dbReference>
<dbReference type="AlphaFoldDB" id="A0A7M5WJT4"/>
<dbReference type="GeneID" id="136808012"/>